<evidence type="ECO:0000313" key="3">
    <source>
        <dbReference type="EMBL" id="RCN28120.1"/>
    </source>
</evidence>
<accession>A0A368FB31</accession>
<evidence type="ECO:0000313" key="4">
    <source>
        <dbReference type="Proteomes" id="UP000252519"/>
    </source>
</evidence>
<feature type="transmembrane region" description="Helical" evidence="1">
    <location>
        <begin position="40"/>
        <end position="61"/>
    </location>
</feature>
<dbReference type="Proteomes" id="UP000252519">
    <property type="component" value="Unassembled WGS sequence"/>
</dbReference>
<dbReference type="OrthoDB" id="5825164at2759"/>
<gene>
    <name evidence="3" type="ORF">ANCCAN_26142</name>
</gene>
<dbReference type="AlphaFoldDB" id="A0A368FB31"/>
<reference evidence="3 4" key="1">
    <citation type="submission" date="2014-10" db="EMBL/GenBank/DDBJ databases">
        <title>Draft genome of the hookworm Ancylostoma caninum.</title>
        <authorList>
            <person name="Mitreva M."/>
        </authorList>
    </citation>
    <scope>NUCLEOTIDE SEQUENCE [LARGE SCALE GENOMIC DNA]</scope>
    <source>
        <strain evidence="3 4">Baltimore</strain>
    </source>
</reference>
<name>A0A368FB31_ANCCA</name>
<comment type="caution">
    <text evidence="3">The sequence shown here is derived from an EMBL/GenBank/DDBJ whole genome shotgun (WGS) entry which is preliminary data.</text>
</comment>
<protein>
    <recommendedName>
        <fullName evidence="2">7TM GPCR serpentine receptor class x (Srx) domain-containing protein</fullName>
    </recommendedName>
</protein>
<evidence type="ECO:0000256" key="1">
    <source>
        <dbReference type="SAM" id="Phobius"/>
    </source>
</evidence>
<dbReference type="InterPro" id="IPR019430">
    <property type="entry name" value="7TM_GPCR_serpentine_rcpt_Srx"/>
</dbReference>
<keyword evidence="1" id="KW-0472">Membrane</keyword>
<dbReference type="EMBL" id="JOJR01003015">
    <property type="protein sequence ID" value="RCN28120.1"/>
    <property type="molecule type" value="Genomic_DNA"/>
</dbReference>
<organism evidence="3 4">
    <name type="scientific">Ancylostoma caninum</name>
    <name type="common">Dog hookworm</name>
    <dbReference type="NCBI Taxonomy" id="29170"/>
    <lineage>
        <taxon>Eukaryota</taxon>
        <taxon>Metazoa</taxon>
        <taxon>Ecdysozoa</taxon>
        <taxon>Nematoda</taxon>
        <taxon>Chromadorea</taxon>
        <taxon>Rhabditida</taxon>
        <taxon>Rhabditina</taxon>
        <taxon>Rhabditomorpha</taxon>
        <taxon>Strongyloidea</taxon>
        <taxon>Ancylostomatidae</taxon>
        <taxon>Ancylostomatinae</taxon>
        <taxon>Ancylostoma</taxon>
    </lineage>
</organism>
<evidence type="ECO:0000259" key="2">
    <source>
        <dbReference type="Pfam" id="PF10328"/>
    </source>
</evidence>
<proteinExistence type="predicted"/>
<feature type="domain" description="7TM GPCR serpentine receptor class x (Srx)" evidence="2">
    <location>
        <begin position="6"/>
        <end position="90"/>
    </location>
</feature>
<keyword evidence="1" id="KW-1133">Transmembrane helix</keyword>
<dbReference type="Pfam" id="PF10328">
    <property type="entry name" value="7TM_GPCR_Srx"/>
    <property type="match status" value="1"/>
</dbReference>
<sequence length="97" mass="11119">LPHVTSIFAEGCSLYFSSEDVLFHYSKTKCGELLSLYGDFVSGITVVTICVIMDVVSIFLLRKTRKRIANTLSTEKKKQRFRKEVIMSSQVRHLLLF</sequence>
<keyword evidence="4" id="KW-1185">Reference proteome</keyword>
<feature type="non-terminal residue" evidence="3">
    <location>
        <position position="1"/>
    </location>
</feature>
<keyword evidence="1" id="KW-0812">Transmembrane</keyword>